<dbReference type="InParanoid" id="F4RYK4"/>
<dbReference type="KEGG" id="mlr:MELLADRAFT_91308"/>
<sequence length="57" mass="6596">MYKKTKITAFPSVMTILLALNYPNVSNNKAVVWKYDNNGMNITPHPHWLPNFVDVFT</sequence>
<dbReference type="VEuPathDB" id="FungiDB:MELLADRAFT_91308"/>
<dbReference type="Gene3D" id="3.60.21.10">
    <property type="match status" value="1"/>
</dbReference>
<evidence type="ECO:0000313" key="2">
    <source>
        <dbReference type="Proteomes" id="UP000001072"/>
    </source>
</evidence>
<dbReference type="GO" id="GO:0033192">
    <property type="term" value="F:calmodulin-dependent protein phosphatase activity"/>
    <property type="evidence" value="ECO:0007669"/>
    <property type="project" value="InterPro"/>
</dbReference>
<dbReference type="AlphaFoldDB" id="F4RYK4"/>
<dbReference type="STRING" id="747676.F4RYK4"/>
<dbReference type="GO" id="GO:0097720">
    <property type="term" value="P:calcineurin-mediated signaling"/>
    <property type="evidence" value="ECO:0007669"/>
    <property type="project" value="InterPro"/>
</dbReference>
<dbReference type="InterPro" id="IPR043360">
    <property type="entry name" value="PP2B"/>
</dbReference>
<dbReference type="HOGENOM" id="CLU_2996953_0_0_1"/>
<evidence type="ECO:0000313" key="1">
    <source>
        <dbReference type="EMBL" id="EGG02487.1"/>
    </source>
</evidence>
<dbReference type="PANTHER" id="PTHR45673">
    <property type="entry name" value="SERINE/THREONINE-PROTEIN PHOSPHATASE 2B CATALYTIC SUBUNIT 1-RELATED"/>
    <property type="match status" value="1"/>
</dbReference>
<dbReference type="eggNOG" id="KOG0375">
    <property type="taxonomic scope" value="Eukaryota"/>
</dbReference>
<dbReference type="InterPro" id="IPR029052">
    <property type="entry name" value="Metallo-depent_PP-like"/>
</dbReference>
<name>F4RYK4_MELLP</name>
<accession>F4RYK4</accession>
<protein>
    <submittedName>
        <fullName evidence="1">Uncharacterized protein</fullName>
    </submittedName>
</protein>
<gene>
    <name evidence="1" type="ORF">MELLADRAFT_91308</name>
</gene>
<dbReference type="SUPFAM" id="SSF56300">
    <property type="entry name" value="Metallo-dependent phosphatases"/>
    <property type="match status" value="1"/>
</dbReference>
<dbReference type="Proteomes" id="UP000001072">
    <property type="component" value="Unassembled WGS sequence"/>
</dbReference>
<dbReference type="OrthoDB" id="5593063at2759"/>
<dbReference type="EMBL" id="GL883130">
    <property type="protein sequence ID" value="EGG02487.1"/>
    <property type="molecule type" value="Genomic_DNA"/>
</dbReference>
<dbReference type="GeneID" id="18935861"/>
<organism evidence="2">
    <name type="scientific">Melampsora larici-populina (strain 98AG31 / pathotype 3-4-7)</name>
    <name type="common">Poplar leaf rust fungus</name>
    <dbReference type="NCBI Taxonomy" id="747676"/>
    <lineage>
        <taxon>Eukaryota</taxon>
        <taxon>Fungi</taxon>
        <taxon>Dikarya</taxon>
        <taxon>Basidiomycota</taxon>
        <taxon>Pucciniomycotina</taxon>
        <taxon>Pucciniomycetes</taxon>
        <taxon>Pucciniales</taxon>
        <taxon>Melampsoraceae</taxon>
        <taxon>Melampsora</taxon>
    </lineage>
</organism>
<dbReference type="RefSeq" id="XP_007414176.1">
    <property type="nucleotide sequence ID" value="XM_007414114.1"/>
</dbReference>
<keyword evidence="2" id="KW-1185">Reference proteome</keyword>
<reference evidence="2" key="1">
    <citation type="journal article" date="2011" name="Proc. Natl. Acad. Sci. U.S.A.">
        <title>Obligate biotrophy features unraveled by the genomic analysis of rust fungi.</title>
        <authorList>
            <person name="Duplessis S."/>
            <person name="Cuomo C.A."/>
            <person name="Lin Y.-C."/>
            <person name="Aerts A."/>
            <person name="Tisserant E."/>
            <person name="Veneault-Fourrey C."/>
            <person name="Joly D.L."/>
            <person name="Hacquard S."/>
            <person name="Amselem J."/>
            <person name="Cantarel B.L."/>
            <person name="Chiu R."/>
            <person name="Coutinho P.M."/>
            <person name="Feau N."/>
            <person name="Field M."/>
            <person name="Frey P."/>
            <person name="Gelhaye E."/>
            <person name="Goldberg J."/>
            <person name="Grabherr M.G."/>
            <person name="Kodira C.D."/>
            <person name="Kohler A."/>
            <person name="Kuees U."/>
            <person name="Lindquist E.A."/>
            <person name="Lucas S.M."/>
            <person name="Mago R."/>
            <person name="Mauceli E."/>
            <person name="Morin E."/>
            <person name="Murat C."/>
            <person name="Pangilinan J.L."/>
            <person name="Park R."/>
            <person name="Pearson M."/>
            <person name="Quesneville H."/>
            <person name="Rouhier N."/>
            <person name="Sakthikumar S."/>
            <person name="Salamov A.A."/>
            <person name="Schmutz J."/>
            <person name="Selles B."/>
            <person name="Shapiro H."/>
            <person name="Tanguay P."/>
            <person name="Tuskan G.A."/>
            <person name="Henrissat B."/>
            <person name="Van de Peer Y."/>
            <person name="Rouze P."/>
            <person name="Ellis J.G."/>
            <person name="Dodds P.N."/>
            <person name="Schein J.E."/>
            <person name="Zhong S."/>
            <person name="Hamelin R.C."/>
            <person name="Grigoriev I.V."/>
            <person name="Szabo L.J."/>
            <person name="Martin F."/>
        </authorList>
    </citation>
    <scope>NUCLEOTIDE SEQUENCE [LARGE SCALE GENOMIC DNA]</scope>
    <source>
        <strain evidence="2">98AG31 / pathotype 3-4-7</strain>
    </source>
</reference>
<proteinExistence type="predicted"/>